<feature type="compositionally biased region" description="Low complexity" evidence="1">
    <location>
        <begin position="145"/>
        <end position="154"/>
    </location>
</feature>
<dbReference type="AlphaFoldDB" id="A0A183I5Q1"/>
<feature type="compositionally biased region" description="Low complexity" evidence="1">
    <location>
        <begin position="120"/>
        <end position="132"/>
    </location>
</feature>
<dbReference type="GO" id="GO:0003676">
    <property type="term" value="F:nucleic acid binding"/>
    <property type="evidence" value="ECO:0007669"/>
    <property type="project" value="InterPro"/>
</dbReference>
<keyword evidence="4" id="KW-1185">Reference proteome</keyword>
<dbReference type="Pfam" id="PF25127">
    <property type="entry name" value="DUF7819"/>
    <property type="match status" value="1"/>
</dbReference>
<gene>
    <name evidence="3" type="ORF">OFLC_LOCUS15063</name>
</gene>
<dbReference type="WBParaSite" id="OFLC_0001507401-mRNA-1">
    <property type="protein sequence ID" value="OFLC_0001507401-mRNA-1"/>
    <property type="gene ID" value="OFLC_0001507401"/>
</dbReference>
<evidence type="ECO:0000259" key="2">
    <source>
        <dbReference type="PROSITE" id="PS50174"/>
    </source>
</evidence>
<dbReference type="Pfam" id="PF01585">
    <property type="entry name" value="G-patch"/>
    <property type="match status" value="1"/>
</dbReference>
<organism evidence="5">
    <name type="scientific">Onchocerca flexuosa</name>
    <dbReference type="NCBI Taxonomy" id="387005"/>
    <lineage>
        <taxon>Eukaryota</taxon>
        <taxon>Metazoa</taxon>
        <taxon>Ecdysozoa</taxon>
        <taxon>Nematoda</taxon>
        <taxon>Chromadorea</taxon>
        <taxon>Rhabditida</taxon>
        <taxon>Spirurina</taxon>
        <taxon>Spiruromorpha</taxon>
        <taxon>Filarioidea</taxon>
        <taxon>Onchocercidae</taxon>
        <taxon>Onchocerca</taxon>
    </lineage>
</organism>
<feature type="domain" description="G-patch" evidence="2">
    <location>
        <begin position="223"/>
        <end position="272"/>
    </location>
</feature>
<feature type="region of interest" description="Disordered" evidence="1">
    <location>
        <begin position="238"/>
        <end position="260"/>
    </location>
</feature>
<evidence type="ECO:0000256" key="1">
    <source>
        <dbReference type="SAM" id="MobiDB-lite"/>
    </source>
</evidence>
<dbReference type="STRING" id="387005.A0A183I5Q1"/>
<dbReference type="PANTHER" id="PTHR12323:SF0">
    <property type="entry name" value="CALCIUM HOMEOSTASIS ENDOPLASMIC RETICULUM PROTEIN"/>
    <property type="match status" value="1"/>
</dbReference>
<reference evidence="3 4" key="2">
    <citation type="submission" date="2018-11" db="EMBL/GenBank/DDBJ databases">
        <authorList>
            <consortium name="Pathogen Informatics"/>
        </authorList>
    </citation>
    <scope>NUCLEOTIDE SEQUENCE [LARGE SCALE GENOMIC DNA]</scope>
</reference>
<dbReference type="InterPro" id="IPR000467">
    <property type="entry name" value="G_patch_dom"/>
</dbReference>
<feature type="compositionally biased region" description="Polar residues" evidence="1">
    <location>
        <begin position="190"/>
        <end position="207"/>
    </location>
</feature>
<dbReference type="GO" id="GO:0006874">
    <property type="term" value="P:intracellular calcium ion homeostasis"/>
    <property type="evidence" value="ECO:0007669"/>
    <property type="project" value="TreeGrafter"/>
</dbReference>
<dbReference type="InterPro" id="IPR056721">
    <property type="entry name" value="DUF7819"/>
</dbReference>
<proteinExistence type="predicted"/>
<name>A0A183I5Q1_9BILA</name>
<sequence length="294" mass="33492">MMMPLIEMEDVLYKPVVVSKLRLPPPIPPTERLLRAMDAFYAPQNLENQRDTDGWERHGLLEYYAKKTEIKKKIEEQLKAEGKTLEDAIENVYIEENNEEKDEKRNYRHSSSRSHHRSSSSDSSSSRSSYSSDKSRRRRSRSSHSKSSASSSSRSRSRSLSRSNSRHRRSRSRSDSPRRQRRSNSRSASPDTRPSFGNSKQIGSRSPTPKFIPPSGPPLRLSSANKGAQLLAKMGWQGGGLGAERQGIEEPISGGEVRDVVDQFRGIGSKPDMYEEYRKQMSGYHKSRSKRVFD</sequence>
<dbReference type="SMART" id="SM00443">
    <property type="entry name" value="G_patch"/>
    <property type="match status" value="1"/>
</dbReference>
<evidence type="ECO:0000313" key="3">
    <source>
        <dbReference type="EMBL" id="VDP20226.1"/>
    </source>
</evidence>
<dbReference type="Proteomes" id="UP000267606">
    <property type="component" value="Unassembled WGS sequence"/>
</dbReference>
<protein>
    <submittedName>
        <fullName evidence="5">G-patch domain-containing protein</fullName>
    </submittedName>
</protein>
<accession>A0A183I5Q1</accession>
<reference evidence="5" key="1">
    <citation type="submission" date="2016-06" db="UniProtKB">
        <authorList>
            <consortium name="WormBaseParasite"/>
        </authorList>
    </citation>
    <scope>IDENTIFICATION</scope>
</reference>
<dbReference type="EMBL" id="UZAJ01041555">
    <property type="protein sequence ID" value="VDP20226.1"/>
    <property type="molecule type" value="Genomic_DNA"/>
</dbReference>
<dbReference type="PROSITE" id="PS50174">
    <property type="entry name" value="G_PATCH"/>
    <property type="match status" value="1"/>
</dbReference>
<evidence type="ECO:0000313" key="4">
    <source>
        <dbReference type="Proteomes" id="UP000267606"/>
    </source>
</evidence>
<feature type="compositionally biased region" description="Basic residues" evidence="1">
    <location>
        <begin position="155"/>
        <end position="171"/>
    </location>
</feature>
<feature type="region of interest" description="Disordered" evidence="1">
    <location>
        <begin position="96"/>
        <end position="226"/>
    </location>
</feature>
<feature type="compositionally biased region" description="Basic residues" evidence="1">
    <location>
        <begin position="106"/>
        <end position="118"/>
    </location>
</feature>
<dbReference type="PANTHER" id="PTHR12323">
    <property type="entry name" value="SR-RELATED CTD ASSOCIATED FACTOR 6"/>
    <property type="match status" value="1"/>
</dbReference>
<evidence type="ECO:0000313" key="5">
    <source>
        <dbReference type="WBParaSite" id="OFLC_0001507401-mRNA-1"/>
    </source>
</evidence>
<dbReference type="GO" id="GO:0048471">
    <property type="term" value="C:perinuclear region of cytoplasm"/>
    <property type="evidence" value="ECO:0007669"/>
    <property type="project" value="TreeGrafter"/>
</dbReference>
<feature type="compositionally biased region" description="Basic residues" evidence="1">
    <location>
        <begin position="135"/>
        <end position="144"/>
    </location>
</feature>